<evidence type="ECO:0000256" key="1">
    <source>
        <dbReference type="ARBA" id="ARBA00022737"/>
    </source>
</evidence>
<evidence type="ECO:0000313" key="3">
    <source>
        <dbReference type="EMBL" id="VFQ90904.1"/>
    </source>
</evidence>
<dbReference type="Proteomes" id="UP000595140">
    <property type="component" value="Unassembled WGS sequence"/>
</dbReference>
<feature type="repeat" description="PPR" evidence="2">
    <location>
        <begin position="203"/>
        <end position="237"/>
    </location>
</feature>
<dbReference type="InterPro" id="IPR046960">
    <property type="entry name" value="PPR_At4g14850-like_plant"/>
</dbReference>
<dbReference type="InterPro" id="IPR002885">
    <property type="entry name" value="PPR_rpt"/>
</dbReference>
<dbReference type="AlphaFoldDB" id="A0A484MSQ6"/>
<gene>
    <name evidence="3" type="ORF">CCAM_LOCUS32680</name>
</gene>
<dbReference type="NCBIfam" id="TIGR00756">
    <property type="entry name" value="PPR"/>
    <property type="match status" value="2"/>
</dbReference>
<evidence type="ECO:0008006" key="5">
    <source>
        <dbReference type="Google" id="ProtNLM"/>
    </source>
</evidence>
<sequence length="331" mass="37131">MTGSRNFLAILFFNNASVSARSATTLITRKLKNHLHYSSSSSSSSPNHSLPAAAHHAKAIKDGSLTRSLHLRNCLMTRYAKSNRLDSARKLFDEFPHRDVRSWTIILSALARSGSSQEALDIFSRMLEEGAVVPNKFTLSGVLKCCCSGVGDGLRKGKALHCWMVIRGVEGDTALDNAILDFYVRHDEFGWAEKFFRTMGSKNASSWNIMLAGHVRTGDMERCVEFFRTMEVKAVSSWNIIMSGLLVHGFAGRALEVLYELSRRGRPAFNRLTYSISLKLASCLVSFEVGRQIHGKVIRDSRFRDDSLRTSLIDVYWKCGQMEKVSAFFKI</sequence>
<dbReference type="OrthoDB" id="442680at2759"/>
<name>A0A484MSQ6_9ASTE</name>
<feature type="repeat" description="PPR" evidence="2">
    <location>
        <begin position="99"/>
        <end position="133"/>
    </location>
</feature>
<evidence type="ECO:0000256" key="2">
    <source>
        <dbReference type="PROSITE-ProRule" id="PRU00708"/>
    </source>
</evidence>
<proteinExistence type="predicted"/>
<reference evidence="3 4" key="1">
    <citation type="submission" date="2018-04" db="EMBL/GenBank/DDBJ databases">
        <authorList>
            <person name="Vogel A."/>
        </authorList>
    </citation>
    <scope>NUCLEOTIDE SEQUENCE [LARGE SCALE GENOMIC DNA]</scope>
</reference>
<organism evidence="3 4">
    <name type="scientific">Cuscuta campestris</name>
    <dbReference type="NCBI Taxonomy" id="132261"/>
    <lineage>
        <taxon>Eukaryota</taxon>
        <taxon>Viridiplantae</taxon>
        <taxon>Streptophyta</taxon>
        <taxon>Embryophyta</taxon>
        <taxon>Tracheophyta</taxon>
        <taxon>Spermatophyta</taxon>
        <taxon>Magnoliopsida</taxon>
        <taxon>eudicotyledons</taxon>
        <taxon>Gunneridae</taxon>
        <taxon>Pentapetalae</taxon>
        <taxon>asterids</taxon>
        <taxon>lamiids</taxon>
        <taxon>Solanales</taxon>
        <taxon>Convolvulaceae</taxon>
        <taxon>Cuscuteae</taxon>
        <taxon>Cuscuta</taxon>
        <taxon>Cuscuta subgen. Grammica</taxon>
        <taxon>Cuscuta sect. Cleistogrammica</taxon>
    </lineage>
</organism>
<keyword evidence="1" id="KW-0677">Repeat</keyword>
<accession>A0A484MSQ6</accession>
<protein>
    <recommendedName>
        <fullName evidence="5">Pentacotripeptide-repeat region of PRORP domain-containing protein</fullName>
    </recommendedName>
</protein>
<evidence type="ECO:0000313" key="4">
    <source>
        <dbReference type="Proteomes" id="UP000595140"/>
    </source>
</evidence>
<dbReference type="Pfam" id="PF13041">
    <property type="entry name" value="PPR_2"/>
    <property type="match status" value="1"/>
</dbReference>
<dbReference type="InterPro" id="IPR011990">
    <property type="entry name" value="TPR-like_helical_dom_sf"/>
</dbReference>
<dbReference type="EMBL" id="OOIL02004257">
    <property type="protein sequence ID" value="VFQ90904.1"/>
    <property type="molecule type" value="Genomic_DNA"/>
</dbReference>
<keyword evidence="4" id="KW-1185">Reference proteome</keyword>
<dbReference type="GO" id="GO:0003723">
    <property type="term" value="F:RNA binding"/>
    <property type="evidence" value="ECO:0007669"/>
    <property type="project" value="InterPro"/>
</dbReference>
<dbReference type="Pfam" id="PF01535">
    <property type="entry name" value="PPR"/>
    <property type="match status" value="4"/>
</dbReference>
<dbReference type="PROSITE" id="PS51375">
    <property type="entry name" value="PPR"/>
    <property type="match status" value="2"/>
</dbReference>
<dbReference type="PANTHER" id="PTHR47926">
    <property type="entry name" value="PENTATRICOPEPTIDE REPEAT-CONTAINING PROTEIN"/>
    <property type="match status" value="1"/>
</dbReference>
<dbReference type="GO" id="GO:0009451">
    <property type="term" value="P:RNA modification"/>
    <property type="evidence" value="ECO:0007669"/>
    <property type="project" value="InterPro"/>
</dbReference>
<dbReference type="Gene3D" id="1.25.40.10">
    <property type="entry name" value="Tetratricopeptide repeat domain"/>
    <property type="match status" value="2"/>
</dbReference>